<dbReference type="AlphaFoldDB" id="K6ZR14"/>
<keyword evidence="2" id="KW-1185">Reference proteome</keyword>
<name>K6ZR14_9ALTE</name>
<comment type="caution">
    <text evidence="1">The sequence shown here is derived from an EMBL/GenBank/DDBJ whole genome shotgun (WGS) entry which is preliminary data.</text>
</comment>
<sequence length="55" mass="6066">MPSPAAATATFAASPVVEQPYGEYWEPLSFCSSKFPIEILLTRWFLLLMQTALSG</sequence>
<evidence type="ECO:0000313" key="1">
    <source>
        <dbReference type="EMBL" id="GAC32732.1"/>
    </source>
</evidence>
<evidence type="ECO:0000313" key="2">
    <source>
        <dbReference type="Proteomes" id="UP000006322"/>
    </source>
</evidence>
<protein>
    <submittedName>
        <fullName evidence="1">Uncharacterized protein</fullName>
    </submittedName>
</protein>
<proteinExistence type="predicted"/>
<dbReference type="EMBL" id="BAER01000044">
    <property type="protein sequence ID" value="GAC32732.1"/>
    <property type="molecule type" value="Genomic_DNA"/>
</dbReference>
<gene>
    <name evidence="1" type="ORF">GPLA_1825</name>
</gene>
<dbReference type="Proteomes" id="UP000006322">
    <property type="component" value="Unassembled WGS sequence"/>
</dbReference>
<accession>K6ZR14</accession>
<reference evidence="2" key="1">
    <citation type="journal article" date="2014" name="Environ. Microbiol.">
        <title>Comparative genomics of the marine bacterial genus Glaciecola reveals the high degree of genomic diversity and genomic characteristic for cold adaptation.</title>
        <authorList>
            <person name="Qin Q.L."/>
            <person name="Xie B.B."/>
            <person name="Yu Y."/>
            <person name="Shu Y.L."/>
            <person name="Rong J.C."/>
            <person name="Zhang Y.J."/>
            <person name="Zhao D.L."/>
            <person name="Chen X.L."/>
            <person name="Zhang X.Y."/>
            <person name="Chen B."/>
            <person name="Zhou B.C."/>
            <person name="Zhang Y.Z."/>
        </authorList>
    </citation>
    <scope>NUCLEOTIDE SEQUENCE [LARGE SCALE GENOMIC DNA]</scope>
    <source>
        <strain evidence="2">LMG 21857</strain>
    </source>
</reference>
<organism evidence="1 2">
    <name type="scientific">Paraglaciecola polaris LMG 21857</name>
    <dbReference type="NCBI Taxonomy" id="1129793"/>
    <lineage>
        <taxon>Bacteria</taxon>
        <taxon>Pseudomonadati</taxon>
        <taxon>Pseudomonadota</taxon>
        <taxon>Gammaproteobacteria</taxon>
        <taxon>Alteromonadales</taxon>
        <taxon>Alteromonadaceae</taxon>
        <taxon>Paraglaciecola</taxon>
    </lineage>
</organism>